<protein>
    <submittedName>
        <fullName evidence="1">Uncharacterized protein</fullName>
    </submittedName>
</protein>
<reference evidence="1" key="1">
    <citation type="submission" date="2020-07" db="EMBL/GenBank/DDBJ databases">
        <authorList>
            <person name="Nazaruddin N."/>
        </authorList>
    </citation>
    <scope>NUCLEOTIDE SEQUENCE</scope>
</reference>
<evidence type="ECO:0000313" key="1">
    <source>
        <dbReference type="EMBL" id="CAD1470263.1"/>
    </source>
</evidence>
<dbReference type="OrthoDB" id="7617269at2759"/>
<sequence length="889" mass="103027">ITGSKHNSIKIPSSIIKDREKFWNEFFFKYSEQEFEETELNIFTLKSNREKSQNSIVETKKELVCKPLSVIQYWINTGYLPYKTLYMNKDKSDVELFTESTNSSHPRSSSSSVDTAAYILSNMNVTNKIETMAIIEGAKDNSVITSQSAQDIGIIQDKMHEINNENNNENVILKNNNGSIILENNDSSANNIQQKNINVEEYITKAQRNSDNDDVDILSETINTDNETTDKYKSDYNKLLNKQLTCIFDDINRNSHTEQNVKLSNAEQPYLIKENLTLADSFTKIGRKKLYTGRDSPIDLINIESSNRSIISISDQSLHPAFDFGYKSSKKFKIYNKRKMYHSAPFHKLINNNQSSVLYHNKHKRRIKRRTSLTNVIKDTVSINQNITDRSMLNQYLVKGKIDKCVNSSFYKKQANKRKKLNESINCLQEMNIGRYQKTNNTSKELENLNPLVYLTRLSNDDIVKYKKLKKTTNNNNLDTIRLLEVNTKKYKRSNKMTNMKHLVIRLSRLSKHDIEKYKKPNNIKLNLNPVVRLKRLSEFEIKKYTKSTNMMKSSENLDTVTSLNRILSKSDVSLKSTQLQNDSANDVNQFSSSNIMNLMTEDNTSEESTLFICKCDSIAFDDCSIDNSSMFSRSSLHSCSTTIKSHMLQKKKRFYNKRKRLNSEVCNKKINTSKKAYVKKGVKRLNNKRSLKLNTSKSNLKREYATRDRKYTKVYSMDNSFSNNSKISNINKDVLNTNDIAVCPDKPRIVFENNNANTNNKKRQYIMFSSDEDDEFMKLVHSEDMQKSKLRKRHETLNKNFNTVEKLEITSSNESLSDSPIKNTRFKGMDENCNEKLIKVRTEIKSQTKLLPMQNKRKSLCFRTKIFDSDSESLTASQCSFNLSVDNE</sequence>
<dbReference type="EMBL" id="CAJDYZ010003605">
    <property type="protein sequence ID" value="CAD1470263.1"/>
    <property type="molecule type" value="Genomic_DNA"/>
</dbReference>
<accession>A0A6V7GWL5</accession>
<evidence type="ECO:0000313" key="2">
    <source>
        <dbReference type="Proteomes" id="UP000752696"/>
    </source>
</evidence>
<name>A0A6V7GWL5_9HYME</name>
<feature type="non-terminal residue" evidence="1">
    <location>
        <position position="889"/>
    </location>
</feature>
<gene>
    <name evidence="1" type="ORF">MHI_LOCUS182595</name>
</gene>
<dbReference type="AlphaFoldDB" id="A0A6V7GWL5"/>
<comment type="caution">
    <text evidence="1">The sequence shown here is derived from an EMBL/GenBank/DDBJ whole genome shotgun (WGS) entry which is preliminary data.</text>
</comment>
<organism evidence="1 2">
    <name type="scientific">Heterotrigona itama</name>
    <dbReference type="NCBI Taxonomy" id="395501"/>
    <lineage>
        <taxon>Eukaryota</taxon>
        <taxon>Metazoa</taxon>
        <taxon>Ecdysozoa</taxon>
        <taxon>Arthropoda</taxon>
        <taxon>Hexapoda</taxon>
        <taxon>Insecta</taxon>
        <taxon>Pterygota</taxon>
        <taxon>Neoptera</taxon>
        <taxon>Endopterygota</taxon>
        <taxon>Hymenoptera</taxon>
        <taxon>Apocrita</taxon>
        <taxon>Aculeata</taxon>
        <taxon>Apoidea</taxon>
        <taxon>Anthophila</taxon>
        <taxon>Apidae</taxon>
        <taxon>Heterotrigona</taxon>
    </lineage>
</organism>
<dbReference type="Proteomes" id="UP000752696">
    <property type="component" value="Unassembled WGS sequence"/>
</dbReference>
<proteinExistence type="predicted"/>
<keyword evidence="2" id="KW-1185">Reference proteome</keyword>